<accession>A0AA90KJ74</accession>
<evidence type="ECO:0000313" key="1">
    <source>
        <dbReference type="EMBL" id="MDI5974280.1"/>
    </source>
</evidence>
<dbReference type="AlphaFoldDB" id="A0AA90KJ74"/>
<protein>
    <submittedName>
        <fullName evidence="1">Uncharacterized protein</fullName>
    </submittedName>
</protein>
<proteinExistence type="predicted"/>
<dbReference type="RefSeq" id="WP_282699183.1">
    <property type="nucleotide sequence ID" value="NZ_JABXJJ020000067.1"/>
</dbReference>
<name>A0AA90KJ74_9ACTN</name>
<organism evidence="1">
    <name type="scientific">Streptantibioticus silvisoli</name>
    <dbReference type="NCBI Taxonomy" id="2705255"/>
    <lineage>
        <taxon>Bacteria</taxon>
        <taxon>Bacillati</taxon>
        <taxon>Actinomycetota</taxon>
        <taxon>Actinomycetes</taxon>
        <taxon>Kitasatosporales</taxon>
        <taxon>Streptomycetaceae</taxon>
        <taxon>Streptantibioticus</taxon>
    </lineage>
</organism>
<comment type="caution">
    <text evidence="1">The sequence shown here is derived from an EMBL/GenBank/DDBJ whole genome shotgun (WGS) entry which is preliminary data.</text>
</comment>
<dbReference type="EMBL" id="JABXJJ020000067">
    <property type="protein sequence ID" value="MDI5974280.1"/>
    <property type="molecule type" value="Genomic_DNA"/>
</dbReference>
<gene>
    <name evidence="1" type="ORF">POF50_033890</name>
</gene>
<sequence>MTADAPTLESLAQQIQVLAQVQAQMMNQLSHLLTTFAAAGR</sequence>
<reference evidence="1" key="1">
    <citation type="submission" date="2023-05" db="EMBL/GenBank/DDBJ databases">
        <title>Streptantibioticus silvisoli sp. nov., acidotolerant actinomycetes 1 from pine litter.</title>
        <authorList>
            <person name="Swiecimska M."/>
            <person name="Golinska P."/>
            <person name="Sangal V."/>
            <person name="Wachnowicz B."/>
            <person name="Goodfellow M."/>
        </authorList>
    </citation>
    <scope>NUCLEOTIDE SEQUENCE</scope>
    <source>
        <strain evidence="1">SL13</strain>
    </source>
</reference>